<proteinExistence type="predicted"/>
<keyword evidence="2" id="KW-1185">Reference proteome</keyword>
<organism evidence="1 2">
    <name type="scientific">Dallia pectoralis</name>
    <name type="common">Alaska blackfish</name>
    <dbReference type="NCBI Taxonomy" id="75939"/>
    <lineage>
        <taxon>Eukaryota</taxon>
        <taxon>Metazoa</taxon>
        <taxon>Chordata</taxon>
        <taxon>Craniata</taxon>
        <taxon>Vertebrata</taxon>
        <taxon>Euteleostomi</taxon>
        <taxon>Actinopterygii</taxon>
        <taxon>Neopterygii</taxon>
        <taxon>Teleostei</taxon>
        <taxon>Protacanthopterygii</taxon>
        <taxon>Esociformes</taxon>
        <taxon>Umbridae</taxon>
        <taxon>Dallia</taxon>
    </lineage>
</organism>
<dbReference type="Proteomes" id="UP001157502">
    <property type="component" value="Chromosome 12"/>
</dbReference>
<sequence>MGLDDNWCVTVNRKKQNFWISRKAVAQVLSHHSCSCPHKRRLAHRQQTPSSHETTPPRFPSSRLPQPAHASSPAVPFSTQTLTRTALPSLRNQTRPCVQAMPDRTPVPPERDSGPYSNPQSNIQTRFTLSPWQDLVWRVMETWGKLLPESSSDLPRLQSRRDALERVCWGHRGPVGTSQSALPPPPPGCGGQRRASPRWSPSLH</sequence>
<protein>
    <submittedName>
        <fullName evidence="1">Uncharacterized protein</fullName>
    </submittedName>
</protein>
<dbReference type="EMBL" id="CM055739">
    <property type="protein sequence ID" value="KAJ8003492.1"/>
    <property type="molecule type" value="Genomic_DNA"/>
</dbReference>
<name>A0ACC2GIY4_DALPE</name>
<evidence type="ECO:0000313" key="1">
    <source>
        <dbReference type="EMBL" id="KAJ8003492.1"/>
    </source>
</evidence>
<gene>
    <name evidence="1" type="ORF">DPEC_G00148870</name>
</gene>
<reference evidence="1" key="1">
    <citation type="submission" date="2021-05" db="EMBL/GenBank/DDBJ databases">
        <authorList>
            <person name="Pan Q."/>
            <person name="Jouanno E."/>
            <person name="Zahm M."/>
            <person name="Klopp C."/>
            <person name="Cabau C."/>
            <person name="Louis A."/>
            <person name="Berthelot C."/>
            <person name="Parey E."/>
            <person name="Roest Crollius H."/>
            <person name="Montfort J."/>
            <person name="Robinson-Rechavi M."/>
            <person name="Bouchez O."/>
            <person name="Lampietro C."/>
            <person name="Lopez Roques C."/>
            <person name="Donnadieu C."/>
            <person name="Postlethwait J."/>
            <person name="Bobe J."/>
            <person name="Dillon D."/>
            <person name="Chandos A."/>
            <person name="von Hippel F."/>
            <person name="Guiguen Y."/>
        </authorList>
    </citation>
    <scope>NUCLEOTIDE SEQUENCE</scope>
    <source>
        <strain evidence="1">YG-Jan2019</strain>
    </source>
</reference>
<evidence type="ECO:0000313" key="2">
    <source>
        <dbReference type="Proteomes" id="UP001157502"/>
    </source>
</evidence>
<comment type="caution">
    <text evidence="1">The sequence shown here is derived from an EMBL/GenBank/DDBJ whole genome shotgun (WGS) entry which is preliminary data.</text>
</comment>
<accession>A0ACC2GIY4</accession>